<feature type="region of interest" description="Disordered" evidence="1">
    <location>
        <begin position="1"/>
        <end position="20"/>
    </location>
</feature>
<dbReference type="AlphaFoldDB" id="A0AAV4QHG0"/>
<evidence type="ECO:0000313" key="3">
    <source>
        <dbReference type="Proteomes" id="UP001054945"/>
    </source>
</evidence>
<proteinExistence type="predicted"/>
<feature type="compositionally biased region" description="Polar residues" evidence="1">
    <location>
        <begin position="1"/>
        <end position="16"/>
    </location>
</feature>
<sequence length="119" mass="13008">MTRTNPSKVTPESSIPRQPETAVHTLIQKRHPACHMLKEPWCIPDATPNGAAFHLPTRFIYPMQAAIVQILLPLAVTCWAGNGPSVLTLLDKTSSVPVGKGVQVKNTLSCKKSFHLSEK</sequence>
<accession>A0AAV4QHG0</accession>
<comment type="caution">
    <text evidence="2">The sequence shown here is derived from an EMBL/GenBank/DDBJ whole genome shotgun (WGS) entry which is preliminary data.</text>
</comment>
<gene>
    <name evidence="2" type="ORF">CEXT_796691</name>
</gene>
<evidence type="ECO:0000256" key="1">
    <source>
        <dbReference type="SAM" id="MobiDB-lite"/>
    </source>
</evidence>
<organism evidence="2 3">
    <name type="scientific">Caerostris extrusa</name>
    <name type="common">Bark spider</name>
    <name type="synonym">Caerostris bankana</name>
    <dbReference type="NCBI Taxonomy" id="172846"/>
    <lineage>
        <taxon>Eukaryota</taxon>
        <taxon>Metazoa</taxon>
        <taxon>Ecdysozoa</taxon>
        <taxon>Arthropoda</taxon>
        <taxon>Chelicerata</taxon>
        <taxon>Arachnida</taxon>
        <taxon>Araneae</taxon>
        <taxon>Araneomorphae</taxon>
        <taxon>Entelegynae</taxon>
        <taxon>Araneoidea</taxon>
        <taxon>Araneidae</taxon>
        <taxon>Caerostris</taxon>
    </lineage>
</organism>
<dbReference type="EMBL" id="BPLR01006223">
    <property type="protein sequence ID" value="GIY08264.1"/>
    <property type="molecule type" value="Genomic_DNA"/>
</dbReference>
<evidence type="ECO:0000313" key="2">
    <source>
        <dbReference type="EMBL" id="GIY08264.1"/>
    </source>
</evidence>
<dbReference type="Proteomes" id="UP001054945">
    <property type="component" value="Unassembled WGS sequence"/>
</dbReference>
<reference evidence="2 3" key="1">
    <citation type="submission" date="2021-06" db="EMBL/GenBank/DDBJ databases">
        <title>Caerostris extrusa draft genome.</title>
        <authorList>
            <person name="Kono N."/>
            <person name="Arakawa K."/>
        </authorList>
    </citation>
    <scope>NUCLEOTIDE SEQUENCE [LARGE SCALE GENOMIC DNA]</scope>
</reference>
<protein>
    <submittedName>
        <fullName evidence="2">Uncharacterized protein</fullName>
    </submittedName>
</protein>
<keyword evidence="3" id="KW-1185">Reference proteome</keyword>
<name>A0AAV4QHG0_CAEEX</name>